<protein>
    <submittedName>
        <fullName evidence="4">Inactive tyrosine-protein kinase 7</fullName>
        <ecNumber evidence="4">2.7.10.1</ecNumber>
    </submittedName>
</protein>
<accession>A0AAN9A5Y6</accession>
<evidence type="ECO:0000259" key="3">
    <source>
        <dbReference type="PROSITE" id="PS50011"/>
    </source>
</evidence>
<dbReference type="PANTHER" id="PTHR24416:SF573">
    <property type="entry name" value="INACTIVE TYROSINE-PROTEIN KINASE 7"/>
    <property type="match status" value="1"/>
</dbReference>
<feature type="compositionally biased region" description="Low complexity" evidence="1">
    <location>
        <begin position="136"/>
        <end position="151"/>
    </location>
</feature>
<dbReference type="InterPro" id="IPR020635">
    <property type="entry name" value="Tyr_kinase_cat_dom"/>
</dbReference>
<dbReference type="InterPro" id="IPR008266">
    <property type="entry name" value="Tyr_kinase_AS"/>
</dbReference>
<dbReference type="PRINTS" id="PR00109">
    <property type="entry name" value="TYRKINASE"/>
</dbReference>
<keyword evidence="2" id="KW-0812">Transmembrane</keyword>
<feature type="compositionally biased region" description="Polar residues" evidence="1">
    <location>
        <begin position="152"/>
        <end position="163"/>
    </location>
</feature>
<dbReference type="AlphaFoldDB" id="A0AAN9A5Y6"/>
<sequence>MGGLVRAEITVNVKGNGIQLLGRTVGVAVGGAAAYMALVGAMLIYCRQRRQRLKHSPAHTRGEVAEDAQNAEEQERLMQNGHPGSNSGTGDNREEGTPATNTKLSIHTDPHCHLQLSQVSPHTLGTSTHMGLSQASTKTIGGSSISTQQSSPLQHNSSPSAQSIIHAGPSDYYNTRQESTFMGLHHDDKATLQRENIHVLLTLGRGEYGDVQLARLRNPSEEGGNAEENSHDSEKLVMIKVVSTRDDHLLAEICREAAMFSGSNHPHVVSNIGLCTTHTPHLLVTQYTDWGDLKQFLLATRKESPRPLGSLRPPPLTYQQCLNLALQAAQGLEFISGRRYTHRDVAARNCLITSTLQIKLASPALTKDAYSAEYCTYRNQVLPVRWLSPEALLEDEYSMKSSVFSWAWLAWELLTQAEIPHSDLTDHQVISAAESGELQCSAPPRTPADLMNLLDSCWRLSPKIRPSINTVVETLMAMT</sequence>
<dbReference type="Gene3D" id="1.10.510.10">
    <property type="entry name" value="Transferase(Phosphotransferase) domain 1"/>
    <property type="match status" value="1"/>
</dbReference>
<evidence type="ECO:0000256" key="2">
    <source>
        <dbReference type="SAM" id="Phobius"/>
    </source>
</evidence>
<dbReference type="Pfam" id="PF07714">
    <property type="entry name" value="PK_Tyr_Ser-Thr"/>
    <property type="match status" value="1"/>
</dbReference>
<feature type="region of interest" description="Disordered" evidence="1">
    <location>
        <begin position="122"/>
        <end position="164"/>
    </location>
</feature>
<dbReference type="InterPro" id="IPR011009">
    <property type="entry name" value="Kinase-like_dom_sf"/>
</dbReference>
<keyword evidence="2" id="KW-1133">Transmembrane helix</keyword>
<keyword evidence="4" id="KW-0808">Transferase</keyword>
<dbReference type="GO" id="GO:0005524">
    <property type="term" value="F:ATP binding"/>
    <property type="evidence" value="ECO:0007669"/>
    <property type="project" value="InterPro"/>
</dbReference>
<dbReference type="InterPro" id="IPR001245">
    <property type="entry name" value="Ser-Thr/Tyr_kinase_cat_dom"/>
</dbReference>
<keyword evidence="2" id="KW-0472">Membrane</keyword>
<dbReference type="InterPro" id="IPR000719">
    <property type="entry name" value="Prot_kinase_dom"/>
</dbReference>
<proteinExistence type="predicted"/>
<dbReference type="InterPro" id="IPR050122">
    <property type="entry name" value="RTK"/>
</dbReference>
<dbReference type="Gene3D" id="3.30.200.20">
    <property type="entry name" value="Phosphorylase Kinase, domain 1"/>
    <property type="match status" value="1"/>
</dbReference>
<gene>
    <name evidence="4" type="primary">PTK7</name>
    <name evidence="4" type="ORF">SK128_012327</name>
</gene>
<feature type="region of interest" description="Disordered" evidence="1">
    <location>
        <begin position="78"/>
        <end position="105"/>
    </location>
</feature>
<dbReference type="PANTHER" id="PTHR24416">
    <property type="entry name" value="TYROSINE-PROTEIN KINASE RECEPTOR"/>
    <property type="match status" value="1"/>
</dbReference>
<dbReference type="Proteomes" id="UP001381693">
    <property type="component" value="Unassembled WGS sequence"/>
</dbReference>
<keyword evidence="5" id="KW-1185">Reference proteome</keyword>
<dbReference type="SMART" id="SM00219">
    <property type="entry name" value="TyrKc"/>
    <property type="match status" value="1"/>
</dbReference>
<dbReference type="PROSITE" id="PS50011">
    <property type="entry name" value="PROTEIN_KINASE_DOM"/>
    <property type="match status" value="1"/>
</dbReference>
<reference evidence="4 5" key="1">
    <citation type="submission" date="2023-11" db="EMBL/GenBank/DDBJ databases">
        <title>Halocaridina rubra genome assembly.</title>
        <authorList>
            <person name="Smith C."/>
        </authorList>
    </citation>
    <scope>NUCLEOTIDE SEQUENCE [LARGE SCALE GENOMIC DNA]</scope>
    <source>
        <strain evidence="4">EP-1</strain>
        <tissue evidence="4">Whole</tissue>
    </source>
</reference>
<organism evidence="4 5">
    <name type="scientific">Halocaridina rubra</name>
    <name type="common">Hawaiian red shrimp</name>
    <dbReference type="NCBI Taxonomy" id="373956"/>
    <lineage>
        <taxon>Eukaryota</taxon>
        <taxon>Metazoa</taxon>
        <taxon>Ecdysozoa</taxon>
        <taxon>Arthropoda</taxon>
        <taxon>Crustacea</taxon>
        <taxon>Multicrustacea</taxon>
        <taxon>Malacostraca</taxon>
        <taxon>Eumalacostraca</taxon>
        <taxon>Eucarida</taxon>
        <taxon>Decapoda</taxon>
        <taxon>Pleocyemata</taxon>
        <taxon>Caridea</taxon>
        <taxon>Atyoidea</taxon>
        <taxon>Atyidae</taxon>
        <taxon>Halocaridina</taxon>
    </lineage>
</organism>
<dbReference type="EMBL" id="JAXCGZ010004375">
    <property type="protein sequence ID" value="KAK7081861.1"/>
    <property type="molecule type" value="Genomic_DNA"/>
</dbReference>
<feature type="domain" description="Protein kinase" evidence="3">
    <location>
        <begin position="197"/>
        <end position="479"/>
    </location>
</feature>
<evidence type="ECO:0000313" key="4">
    <source>
        <dbReference type="EMBL" id="KAK7081861.1"/>
    </source>
</evidence>
<dbReference type="SUPFAM" id="SSF56112">
    <property type="entry name" value="Protein kinase-like (PK-like)"/>
    <property type="match status" value="1"/>
</dbReference>
<feature type="compositionally biased region" description="Polar residues" evidence="1">
    <location>
        <begin position="122"/>
        <end position="135"/>
    </location>
</feature>
<evidence type="ECO:0000256" key="1">
    <source>
        <dbReference type="SAM" id="MobiDB-lite"/>
    </source>
</evidence>
<comment type="caution">
    <text evidence="4">The sequence shown here is derived from an EMBL/GenBank/DDBJ whole genome shotgun (WGS) entry which is preliminary data.</text>
</comment>
<dbReference type="EC" id="2.7.10.1" evidence="4"/>
<feature type="transmembrane region" description="Helical" evidence="2">
    <location>
        <begin position="20"/>
        <end position="46"/>
    </location>
</feature>
<keyword evidence="4" id="KW-0418">Kinase</keyword>
<name>A0AAN9A5Y6_HALRR</name>
<dbReference type="GO" id="GO:0004714">
    <property type="term" value="F:transmembrane receptor protein tyrosine kinase activity"/>
    <property type="evidence" value="ECO:0007669"/>
    <property type="project" value="UniProtKB-EC"/>
</dbReference>
<dbReference type="PROSITE" id="PS00109">
    <property type="entry name" value="PROTEIN_KINASE_TYR"/>
    <property type="match status" value="1"/>
</dbReference>
<evidence type="ECO:0000313" key="5">
    <source>
        <dbReference type="Proteomes" id="UP001381693"/>
    </source>
</evidence>